<evidence type="ECO:0000256" key="12">
    <source>
        <dbReference type="ARBA" id="ARBA00023136"/>
    </source>
</evidence>
<comment type="subunit">
    <text evidence="14">Homodimer.</text>
</comment>
<organism evidence="16 17">
    <name type="scientific">Marinobacter lacisalsi</name>
    <dbReference type="NCBI Taxonomy" id="475979"/>
    <lineage>
        <taxon>Bacteria</taxon>
        <taxon>Pseudomonadati</taxon>
        <taxon>Pseudomonadota</taxon>
        <taxon>Gammaproteobacteria</taxon>
        <taxon>Pseudomonadales</taxon>
        <taxon>Marinobacteraceae</taxon>
        <taxon>Marinobacter</taxon>
    </lineage>
</organism>
<evidence type="ECO:0000256" key="2">
    <source>
        <dbReference type="ARBA" id="ARBA00005073"/>
    </source>
</evidence>
<comment type="subcellular location">
    <subcellularLocation>
        <location evidence="1 14">Cell membrane</location>
        <topology evidence="1 14">Multi-pass membrane protein</topology>
    </subcellularLocation>
</comment>
<evidence type="ECO:0000256" key="15">
    <source>
        <dbReference type="PIRNR" id="PIRNR004638"/>
    </source>
</evidence>
<evidence type="ECO:0000256" key="4">
    <source>
        <dbReference type="ARBA" id="ARBA00017504"/>
    </source>
</evidence>
<keyword evidence="6 14" id="KW-0349">Heme</keyword>
<feature type="transmembrane region" description="Helical" evidence="14">
    <location>
        <begin position="50"/>
        <end position="70"/>
    </location>
</feature>
<evidence type="ECO:0000256" key="11">
    <source>
        <dbReference type="ARBA" id="ARBA00023004"/>
    </source>
</evidence>
<comment type="similarity">
    <text evidence="3 14 15">Belongs to the HemJ family.</text>
</comment>
<protein>
    <recommendedName>
        <fullName evidence="4 14">Protoporphyrinogen IX oxidase</fullName>
        <shortName evidence="14">PPO</shortName>
        <ecNumber evidence="14 15">1.3.99.-</ecNumber>
    </recommendedName>
</protein>
<dbReference type="InterPro" id="IPR005265">
    <property type="entry name" value="HemJ-like"/>
</dbReference>
<dbReference type="Proteomes" id="UP001595798">
    <property type="component" value="Unassembled WGS sequence"/>
</dbReference>
<comment type="cofactor">
    <cofactor evidence="14 15">
        <name>heme b</name>
        <dbReference type="ChEBI" id="CHEBI:60344"/>
    </cofactor>
    <text evidence="14 15">Binds 1 heme b (iron(II)-protoporphyrin IX) group per subunit.</text>
</comment>
<evidence type="ECO:0000256" key="14">
    <source>
        <dbReference type="HAMAP-Rule" id="MF_02239"/>
    </source>
</evidence>
<keyword evidence="5 14" id="KW-1003">Cell membrane</keyword>
<evidence type="ECO:0000256" key="1">
    <source>
        <dbReference type="ARBA" id="ARBA00004651"/>
    </source>
</evidence>
<feature type="transmembrane region" description="Helical" evidence="14">
    <location>
        <begin position="6"/>
        <end position="29"/>
    </location>
</feature>
<dbReference type="RefSeq" id="WP_379888634.1">
    <property type="nucleotide sequence ID" value="NZ_JBHSDI010000053.1"/>
</dbReference>
<keyword evidence="8 14" id="KW-0479">Metal-binding</keyword>
<dbReference type="PIRSF" id="PIRSF004638">
    <property type="entry name" value="UCP004638"/>
    <property type="match status" value="1"/>
</dbReference>
<evidence type="ECO:0000256" key="9">
    <source>
        <dbReference type="ARBA" id="ARBA00022989"/>
    </source>
</evidence>
<comment type="function">
    <text evidence="14 15">Catalyzes the oxidation of protoporphyrinogen IX to protoporphyrin IX.</text>
</comment>
<feature type="transmembrane region" description="Helical" evidence="14">
    <location>
        <begin position="82"/>
        <end position="100"/>
    </location>
</feature>
<dbReference type="Pfam" id="PF03653">
    <property type="entry name" value="UPF0093"/>
    <property type="match status" value="1"/>
</dbReference>
<evidence type="ECO:0000256" key="8">
    <source>
        <dbReference type="ARBA" id="ARBA00022723"/>
    </source>
</evidence>
<evidence type="ECO:0000313" key="17">
    <source>
        <dbReference type="Proteomes" id="UP001595798"/>
    </source>
</evidence>
<comment type="catalytic activity">
    <reaction evidence="13 14 15">
        <text>protoporphyrinogen IX + 3 A = protoporphyrin IX + 3 AH2</text>
        <dbReference type="Rhea" id="RHEA:62000"/>
        <dbReference type="ChEBI" id="CHEBI:13193"/>
        <dbReference type="ChEBI" id="CHEBI:17499"/>
        <dbReference type="ChEBI" id="CHEBI:57306"/>
        <dbReference type="ChEBI" id="CHEBI:57307"/>
    </reaction>
</comment>
<feature type="binding site" description="axial binding residue" evidence="14">
    <location>
        <position position="86"/>
    </location>
    <ligand>
        <name>heme</name>
        <dbReference type="ChEBI" id="CHEBI:30413"/>
    </ligand>
    <ligandPart>
        <name>Fe</name>
        <dbReference type="ChEBI" id="CHEBI:18248"/>
    </ligandPart>
</feature>
<evidence type="ECO:0000256" key="13">
    <source>
        <dbReference type="ARBA" id="ARBA00048390"/>
    </source>
</evidence>
<accession>A0ABV8QIW6</accession>
<feature type="binding site" description="axial binding residue" evidence="14">
    <location>
        <position position="10"/>
    </location>
    <ligand>
        <name>heme</name>
        <dbReference type="ChEBI" id="CHEBI:30413"/>
    </ligand>
    <ligandPart>
        <name>Fe</name>
        <dbReference type="ChEBI" id="CHEBI:18248"/>
    </ligandPart>
</feature>
<dbReference type="EC" id="1.3.99.-" evidence="14 15"/>
<evidence type="ECO:0000256" key="3">
    <source>
        <dbReference type="ARBA" id="ARBA00006501"/>
    </source>
</evidence>
<keyword evidence="9 14" id="KW-1133">Transmembrane helix</keyword>
<evidence type="ECO:0000256" key="7">
    <source>
        <dbReference type="ARBA" id="ARBA00022692"/>
    </source>
</evidence>
<keyword evidence="17" id="KW-1185">Reference proteome</keyword>
<keyword evidence="7 14" id="KW-0812">Transmembrane</keyword>
<dbReference type="PANTHER" id="PTHR40255">
    <property type="entry name" value="UPF0093 MEMBRANE PROTEIN SLR1790"/>
    <property type="match status" value="1"/>
</dbReference>
<name>A0ABV8QIW6_9GAMM</name>
<dbReference type="EMBL" id="JBHSDI010000053">
    <property type="protein sequence ID" value="MFC4260265.1"/>
    <property type="molecule type" value="Genomic_DNA"/>
</dbReference>
<reference evidence="17" key="1">
    <citation type="journal article" date="2019" name="Int. J. Syst. Evol. Microbiol.">
        <title>The Global Catalogue of Microorganisms (GCM) 10K type strain sequencing project: providing services to taxonomists for standard genome sequencing and annotation.</title>
        <authorList>
            <consortium name="The Broad Institute Genomics Platform"/>
            <consortium name="The Broad Institute Genome Sequencing Center for Infectious Disease"/>
            <person name="Wu L."/>
            <person name="Ma J."/>
        </authorList>
    </citation>
    <scope>NUCLEOTIDE SEQUENCE [LARGE SCALE GENOMIC DNA]</scope>
    <source>
        <strain evidence="17">CECT 7297</strain>
    </source>
</reference>
<feature type="transmembrane region" description="Helical" evidence="14">
    <location>
        <begin position="121"/>
        <end position="139"/>
    </location>
</feature>
<comment type="caution">
    <text evidence="16">The sequence shown here is derived from an EMBL/GenBank/DDBJ whole genome shotgun (WGS) entry which is preliminary data.</text>
</comment>
<evidence type="ECO:0000256" key="10">
    <source>
        <dbReference type="ARBA" id="ARBA00023002"/>
    </source>
</evidence>
<sequence>MTMLWVKALHIISLVCWFAGIFYLPRLFVYHAACEDQPGRDRFKVMERKLYRGITTPSMIATVVFGIWLLSYNVSGYFSQGWIHAKLALVALLIVYHFYCGHLVKVFRDDRNQRSHVFYRWFNELPVLALVAIVILAVVKPF</sequence>
<keyword evidence="10 14" id="KW-0560">Oxidoreductase</keyword>
<dbReference type="HAMAP" id="MF_02239">
    <property type="entry name" value="HemJ"/>
    <property type="match status" value="1"/>
</dbReference>
<evidence type="ECO:0000256" key="6">
    <source>
        <dbReference type="ARBA" id="ARBA00022617"/>
    </source>
</evidence>
<comment type="pathway">
    <text evidence="2 14 15">Porphyrin-containing compound metabolism; protoporphyrin-IX biosynthesis; protoporphyrin-IX from protoporphyrinogen-IX: step 1/1.</text>
</comment>
<dbReference type="PANTHER" id="PTHR40255:SF1">
    <property type="entry name" value="PROTOPORPHYRINOGEN IX OXIDASE"/>
    <property type="match status" value="1"/>
</dbReference>
<keyword evidence="12 14" id="KW-0472">Membrane</keyword>
<evidence type="ECO:0000256" key="5">
    <source>
        <dbReference type="ARBA" id="ARBA00022475"/>
    </source>
</evidence>
<evidence type="ECO:0000313" key="16">
    <source>
        <dbReference type="EMBL" id="MFC4260265.1"/>
    </source>
</evidence>
<proteinExistence type="inferred from homology"/>
<dbReference type="NCBIfam" id="TIGR00701">
    <property type="entry name" value="protoporphyrinogen oxidase HemJ"/>
    <property type="match status" value="1"/>
</dbReference>
<keyword evidence="11 14" id="KW-0408">Iron</keyword>
<gene>
    <name evidence="16" type="primary">hemJ</name>
    <name evidence="16" type="ORF">ACFOZ5_14680</name>
</gene>